<feature type="transmembrane region" description="Helical" evidence="10">
    <location>
        <begin position="216"/>
        <end position="237"/>
    </location>
</feature>
<evidence type="ECO:0000256" key="1">
    <source>
        <dbReference type="ARBA" id="ARBA00004409"/>
    </source>
</evidence>
<dbReference type="SMART" id="SM00397">
    <property type="entry name" value="t_SNARE"/>
    <property type="match status" value="1"/>
</dbReference>
<keyword evidence="7" id="KW-0333">Golgi apparatus</keyword>
<comment type="subcellular location">
    <subcellularLocation>
        <location evidence="1">Golgi apparatus membrane</location>
        <topology evidence="1">Single-pass type IV membrane protein</topology>
    </subcellularLocation>
</comment>
<evidence type="ECO:0000256" key="6">
    <source>
        <dbReference type="ARBA" id="ARBA00022989"/>
    </source>
</evidence>
<accession>A0ABR3RC00</accession>
<keyword evidence="9" id="KW-0175">Coiled coil</keyword>
<organism evidence="12 13">
    <name type="scientific">Nothophoma quercina</name>
    <dbReference type="NCBI Taxonomy" id="749835"/>
    <lineage>
        <taxon>Eukaryota</taxon>
        <taxon>Fungi</taxon>
        <taxon>Dikarya</taxon>
        <taxon>Ascomycota</taxon>
        <taxon>Pezizomycotina</taxon>
        <taxon>Dothideomycetes</taxon>
        <taxon>Pleosporomycetidae</taxon>
        <taxon>Pleosporales</taxon>
        <taxon>Pleosporineae</taxon>
        <taxon>Didymellaceae</taxon>
        <taxon>Nothophoma</taxon>
    </lineage>
</organism>
<name>A0ABR3RC00_9PLEO</name>
<protein>
    <recommendedName>
        <fullName evidence="11">t-SNARE coiled-coil homology domain-containing protein</fullName>
    </recommendedName>
</protein>
<dbReference type="Pfam" id="PF09177">
    <property type="entry name" value="STX6_10_61_N"/>
    <property type="match status" value="1"/>
</dbReference>
<keyword evidence="8 10" id="KW-0472">Membrane</keyword>
<evidence type="ECO:0000256" key="8">
    <source>
        <dbReference type="ARBA" id="ARBA00023136"/>
    </source>
</evidence>
<dbReference type="SUPFAM" id="SSF58038">
    <property type="entry name" value="SNARE fusion complex"/>
    <property type="match status" value="1"/>
</dbReference>
<evidence type="ECO:0000256" key="10">
    <source>
        <dbReference type="SAM" id="Phobius"/>
    </source>
</evidence>
<dbReference type="InterPro" id="IPR000727">
    <property type="entry name" value="T_SNARE_dom"/>
</dbReference>
<dbReference type="InterPro" id="IPR015260">
    <property type="entry name" value="Syntaxin-6/10/61_N"/>
</dbReference>
<evidence type="ECO:0000256" key="9">
    <source>
        <dbReference type="SAM" id="Coils"/>
    </source>
</evidence>
<feature type="domain" description="T-SNARE coiled-coil homology" evidence="11">
    <location>
        <begin position="146"/>
        <end position="208"/>
    </location>
</feature>
<evidence type="ECO:0000256" key="4">
    <source>
        <dbReference type="ARBA" id="ARBA00022692"/>
    </source>
</evidence>
<evidence type="ECO:0000256" key="3">
    <source>
        <dbReference type="ARBA" id="ARBA00022448"/>
    </source>
</evidence>
<dbReference type="PANTHER" id="PTHR12791">
    <property type="entry name" value="GOLGI SNARE BET1-RELATED"/>
    <property type="match status" value="1"/>
</dbReference>
<reference evidence="12 13" key="1">
    <citation type="submission" date="2024-02" db="EMBL/GenBank/DDBJ databases">
        <title>De novo assembly and annotation of 12 fungi associated with fruit tree decline syndrome in Ontario, Canada.</title>
        <authorList>
            <person name="Sulman M."/>
            <person name="Ellouze W."/>
            <person name="Ilyukhin E."/>
        </authorList>
    </citation>
    <scope>NUCLEOTIDE SEQUENCE [LARGE SCALE GENOMIC DNA]</scope>
    <source>
        <strain evidence="12 13">M97-236</strain>
    </source>
</reference>
<evidence type="ECO:0000259" key="11">
    <source>
        <dbReference type="PROSITE" id="PS50192"/>
    </source>
</evidence>
<keyword evidence="5" id="KW-0653">Protein transport</keyword>
<keyword evidence="4 10" id="KW-0812">Transmembrane</keyword>
<dbReference type="PROSITE" id="PS50192">
    <property type="entry name" value="T_SNARE"/>
    <property type="match status" value="1"/>
</dbReference>
<proteinExistence type="inferred from homology"/>
<gene>
    <name evidence="12" type="ORF">SLS59_005155</name>
</gene>
<evidence type="ECO:0000313" key="13">
    <source>
        <dbReference type="Proteomes" id="UP001521222"/>
    </source>
</evidence>
<dbReference type="Gene3D" id="1.20.58.90">
    <property type="match status" value="1"/>
</dbReference>
<evidence type="ECO:0000256" key="5">
    <source>
        <dbReference type="ARBA" id="ARBA00022927"/>
    </source>
</evidence>
<evidence type="ECO:0000313" key="12">
    <source>
        <dbReference type="EMBL" id="KAL1601989.1"/>
    </source>
</evidence>
<sequence length="238" mass="27100">MMSSTNDEDPFLQVQADVLSALNTSRPLFKSYLRIRSSASSANSPELREARQELEQTLQDLSQDLEDLVESVKAVEHDPYKFGLEIDEVERRRRLVKEVGDEIENMHEALQQTVEQAQKKGNVLPDPDSFEEDGDNYAQFEQEQQMQIMHDQDEALDGVFRTVGNLRMQADDMGRELEEQGEMLKDVDTVADRVGGKLQTGMKQVGSIIRRNEDKWSSCCIAVLIFVLILLLVLLLIL</sequence>
<comment type="similarity">
    <text evidence="2">Belongs to the syntaxin family.</text>
</comment>
<dbReference type="CDD" id="cd15851">
    <property type="entry name" value="SNARE_Syntaxin6"/>
    <property type="match status" value="1"/>
</dbReference>
<dbReference type="Gene3D" id="1.20.5.110">
    <property type="match status" value="1"/>
</dbReference>
<dbReference type="Proteomes" id="UP001521222">
    <property type="component" value="Unassembled WGS sequence"/>
</dbReference>
<dbReference type="CDD" id="cd21442">
    <property type="entry name" value="SNARE_NTD_STX6-like"/>
    <property type="match status" value="1"/>
</dbReference>
<keyword evidence="13" id="KW-1185">Reference proteome</keyword>
<keyword evidence="3" id="KW-0813">Transport</keyword>
<comment type="caution">
    <text evidence="12">The sequence shown here is derived from an EMBL/GenBank/DDBJ whole genome shotgun (WGS) entry which is preliminary data.</text>
</comment>
<dbReference type="InterPro" id="IPR010989">
    <property type="entry name" value="SNARE"/>
</dbReference>
<dbReference type="SUPFAM" id="SSF47661">
    <property type="entry name" value="t-snare proteins"/>
    <property type="match status" value="1"/>
</dbReference>
<evidence type="ECO:0000256" key="7">
    <source>
        <dbReference type="ARBA" id="ARBA00023034"/>
    </source>
</evidence>
<dbReference type="EMBL" id="JAKIXB020000015">
    <property type="protein sequence ID" value="KAL1601989.1"/>
    <property type="molecule type" value="Genomic_DNA"/>
</dbReference>
<keyword evidence="6 10" id="KW-1133">Transmembrane helix</keyword>
<evidence type="ECO:0000256" key="2">
    <source>
        <dbReference type="ARBA" id="ARBA00009063"/>
    </source>
</evidence>
<feature type="coiled-coil region" evidence="9">
    <location>
        <begin position="44"/>
        <end position="120"/>
    </location>
</feature>